<dbReference type="InterPro" id="IPR001888">
    <property type="entry name" value="Transposase_1"/>
</dbReference>
<dbReference type="Pfam" id="PF01359">
    <property type="entry name" value="Transposase_1"/>
    <property type="match status" value="1"/>
</dbReference>
<dbReference type="Pfam" id="PF17619">
    <property type="entry name" value="SCVP"/>
    <property type="match status" value="1"/>
</dbReference>
<evidence type="ECO:0000313" key="2">
    <source>
        <dbReference type="Proteomes" id="UP001303046"/>
    </source>
</evidence>
<dbReference type="InterPro" id="IPR035126">
    <property type="entry name" value="SCVP"/>
</dbReference>
<accession>A0ABR1CMJ4</accession>
<protein>
    <submittedName>
        <fullName evidence="1">Uncharacterized protein</fullName>
    </submittedName>
</protein>
<proteinExistence type="predicted"/>
<dbReference type="Proteomes" id="UP001303046">
    <property type="component" value="Unassembled WGS sequence"/>
</dbReference>
<organism evidence="1 2">
    <name type="scientific">Necator americanus</name>
    <name type="common">Human hookworm</name>
    <dbReference type="NCBI Taxonomy" id="51031"/>
    <lineage>
        <taxon>Eukaryota</taxon>
        <taxon>Metazoa</taxon>
        <taxon>Ecdysozoa</taxon>
        <taxon>Nematoda</taxon>
        <taxon>Chromadorea</taxon>
        <taxon>Rhabditida</taxon>
        <taxon>Rhabditina</taxon>
        <taxon>Rhabditomorpha</taxon>
        <taxon>Strongyloidea</taxon>
        <taxon>Ancylostomatidae</taxon>
        <taxon>Bunostominae</taxon>
        <taxon>Necator</taxon>
    </lineage>
</organism>
<name>A0ABR1CMJ4_NECAM</name>
<dbReference type="PANTHER" id="PTHR36955:SF1">
    <property type="entry name" value="SECRETED NEMATODE CLADE V PROTEIN GENE FAMILY"/>
    <property type="match status" value="1"/>
</dbReference>
<sequence>MKNITSLMKYTYKEPPHLYYRSPVPFRCRKQIMHPVKGEIHEKKVMLSVWWGVHGIYRYELLPDNTTVTSEVYCAQLQRLANKIRNEHPKLVNHHLDAKRYDDRDHFENDLRDFFASKSPEFFAKGICDLVRRWQKACSPTTMQTVLPTVTSTAVGRRKRAIEEVVVTVISNEKYDATQNYLHYKVADAMFEDIASTKGVRYNKNNIIQEVKNEGGKFALQYNITDADCYAVRNFVSEAKSSTSHFRYATVDCEDGKYLI</sequence>
<keyword evidence="2" id="KW-1185">Reference proteome</keyword>
<reference evidence="1 2" key="1">
    <citation type="submission" date="2023-08" db="EMBL/GenBank/DDBJ databases">
        <title>A Necator americanus chromosomal reference genome.</title>
        <authorList>
            <person name="Ilik V."/>
            <person name="Petrzelkova K.J."/>
            <person name="Pardy F."/>
            <person name="Fuh T."/>
            <person name="Niatou-Singa F.S."/>
            <person name="Gouil Q."/>
            <person name="Baker L."/>
            <person name="Ritchie M.E."/>
            <person name="Jex A.R."/>
            <person name="Gazzola D."/>
            <person name="Li H."/>
            <person name="Toshio Fujiwara R."/>
            <person name="Zhan B."/>
            <person name="Aroian R.V."/>
            <person name="Pafco B."/>
            <person name="Schwarz E.M."/>
        </authorList>
    </citation>
    <scope>NUCLEOTIDE SEQUENCE [LARGE SCALE GENOMIC DNA]</scope>
    <source>
        <strain evidence="1 2">Aroian</strain>
        <tissue evidence="1">Whole animal</tissue>
    </source>
</reference>
<gene>
    <name evidence="1" type="primary">Necator_chrII.g8807</name>
    <name evidence="1" type="ORF">RB195_021012</name>
</gene>
<dbReference type="Gene3D" id="3.30.420.10">
    <property type="entry name" value="Ribonuclease H-like superfamily/Ribonuclease H"/>
    <property type="match status" value="1"/>
</dbReference>
<dbReference type="EMBL" id="JAVFWL010000002">
    <property type="protein sequence ID" value="KAK6739315.1"/>
    <property type="molecule type" value="Genomic_DNA"/>
</dbReference>
<evidence type="ECO:0000313" key="1">
    <source>
        <dbReference type="EMBL" id="KAK6739315.1"/>
    </source>
</evidence>
<comment type="caution">
    <text evidence="1">The sequence shown here is derived from an EMBL/GenBank/DDBJ whole genome shotgun (WGS) entry which is preliminary data.</text>
</comment>
<dbReference type="PANTHER" id="PTHR36955">
    <property type="entry name" value="SECRETED NEMATODE CLADE V PROTEIN GENE FAMILY"/>
    <property type="match status" value="1"/>
</dbReference>
<dbReference type="InterPro" id="IPR036397">
    <property type="entry name" value="RNaseH_sf"/>
</dbReference>